<keyword evidence="3" id="KW-1185">Reference proteome</keyword>
<name>A0AAV5TU19_9BILA</name>
<dbReference type="AlphaFoldDB" id="A0AAV5TU19"/>
<feature type="compositionally biased region" description="Basic and acidic residues" evidence="1">
    <location>
        <begin position="106"/>
        <end position="120"/>
    </location>
</feature>
<organism evidence="2 3">
    <name type="scientific">Pristionchus entomophagus</name>
    <dbReference type="NCBI Taxonomy" id="358040"/>
    <lineage>
        <taxon>Eukaryota</taxon>
        <taxon>Metazoa</taxon>
        <taxon>Ecdysozoa</taxon>
        <taxon>Nematoda</taxon>
        <taxon>Chromadorea</taxon>
        <taxon>Rhabditida</taxon>
        <taxon>Rhabditina</taxon>
        <taxon>Diplogasteromorpha</taxon>
        <taxon>Diplogasteroidea</taxon>
        <taxon>Neodiplogasteridae</taxon>
        <taxon>Pristionchus</taxon>
    </lineage>
</organism>
<dbReference type="EMBL" id="BTSX01000004">
    <property type="protein sequence ID" value="GMS97717.1"/>
    <property type="molecule type" value="Genomic_DNA"/>
</dbReference>
<evidence type="ECO:0000313" key="3">
    <source>
        <dbReference type="Proteomes" id="UP001432027"/>
    </source>
</evidence>
<feature type="non-terminal residue" evidence="2">
    <location>
        <position position="1"/>
    </location>
</feature>
<evidence type="ECO:0008006" key="4">
    <source>
        <dbReference type="Google" id="ProtNLM"/>
    </source>
</evidence>
<gene>
    <name evidence="2" type="ORF">PENTCL1PPCAC_19892</name>
</gene>
<proteinExistence type="predicted"/>
<reference evidence="2" key="1">
    <citation type="submission" date="2023-10" db="EMBL/GenBank/DDBJ databases">
        <title>Genome assembly of Pristionchus species.</title>
        <authorList>
            <person name="Yoshida K."/>
            <person name="Sommer R.J."/>
        </authorList>
    </citation>
    <scope>NUCLEOTIDE SEQUENCE</scope>
    <source>
        <strain evidence="2">RS0144</strain>
    </source>
</reference>
<sequence>KKFSHRKGQEEATGGEEFVQGGKGRYTEVEQGTVSAQLGGALPRNKCSRRRFTRGESRNQEGGYSRKRGRSRECGSLFGPRRDTNCQRDERIPSEEWSESGRVLSSRHETLGDGNPREESSVGCTARGTAEDVPEVWRPGEGAHSTRRRHLGTHHLPQQCGRKGCVLETHFW</sequence>
<evidence type="ECO:0000256" key="1">
    <source>
        <dbReference type="SAM" id="MobiDB-lite"/>
    </source>
</evidence>
<dbReference type="Proteomes" id="UP001432027">
    <property type="component" value="Unassembled WGS sequence"/>
</dbReference>
<feature type="region of interest" description="Disordered" evidence="1">
    <location>
        <begin position="1"/>
        <end position="149"/>
    </location>
</feature>
<feature type="compositionally biased region" description="Basic and acidic residues" evidence="1">
    <location>
        <begin position="80"/>
        <end position="94"/>
    </location>
</feature>
<accession>A0AAV5TU19</accession>
<evidence type="ECO:0000313" key="2">
    <source>
        <dbReference type="EMBL" id="GMS97717.1"/>
    </source>
</evidence>
<comment type="caution">
    <text evidence="2">The sequence shown here is derived from an EMBL/GenBank/DDBJ whole genome shotgun (WGS) entry which is preliminary data.</text>
</comment>
<protein>
    <recommendedName>
        <fullName evidence="4">Ribosomal protein</fullName>
    </recommendedName>
</protein>